<evidence type="ECO:0000313" key="2">
    <source>
        <dbReference type="EMBL" id="KUJ12907.1"/>
    </source>
</evidence>
<gene>
    <name evidence="2" type="ORF">LY89DRAFT_196787</name>
</gene>
<feature type="compositionally biased region" description="Polar residues" evidence="1">
    <location>
        <begin position="78"/>
        <end position="90"/>
    </location>
</feature>
<dbReference type="Proteomes" id="UP000070700">
    <property type="component" value="Unassembled WGS sequence"/>
</dbReference>
<accession>A0A194WZ86</accession>
<feature type="region of interest" description="Disordered" evidence="1">
    <location>
        <begin position="63"/>
        <end position="90"/>
    </location>
</feature>
<name>A0A194WZ86_MOLSC</name>
<evidence type="ECO:0000313" key="3">
    <source>
        <dbReference type="Proteomes" id="UP000070700"/>
    </source>
</evidence>
<dbReference type="RefSeq" id="XP_018067262.1">
    <property type="nucleotide sequence ID" value="XM_018205754.1"/>
</dbReference>
<feature type="compositionally biased region" description="Basic and acidic residues" evidence="1">
    <location>
        <begin position="63"/>
        <end position="73"/>
    </location>
</feature>
<dbReference type="AlphaFoldDB" id="A0A194WZ86"/>
<organism evidence="2 3">
    <name type="scientific">Mollisia scopiformis</name>
    <name type="common">Conifer needle endophyte fungus</name>
    <name type="synonym">Phialocephala scopiformis</name>
    <dbReference type="NCBI Taxonomy" id="149040"/>
    <lineage>
        <taxon>Eukaryota</taxon>
        <taxon>Fungi</taxon>
        <taxon>Dikarya</taxon>
        <taxon>Ascomycota</taxon>
        <taxon>Pezizomycotina</taxon>
        <taxon>Leotiomycetes</taxon>
        <taxon>Helotiales</taxon>
        <taxon>Mollisiaceae</taxon>
        <taxon>Mollisia</taxon>
    </lineage>
</organism>
<dbReference type="EMBL" id="KQ947423">
    <property type="protein sequence ID" value="KUJ12907.1"/>
    <property type="molecule type" value="Genomic_DNA"/>
</dbReference>
<dbReference type="GeneID" id="28815480"/>
<sequence length="90" mass="10418">MYALTLRCHVSSFHFLSLSSILYLRTYALAQVCTVCRVVFLERRVLYCRIRIASNARPRERTVPPEYVSHHQAAEPTQRLNSITITSPHT</sequence>
<protein>
    <submittedName>
        <fullName evidence="2">Uncharacterized protein</fullName>
    </submittedName>
</protein>
<reference evidence="2 3" key="1">
    <citation type="submission" date="2015-10" db="EMBL/GenBank/DDBJ databases">
        <title>Full genome of DAOMC 229536 Phialocephala scopiformis, a fungal endophyte of spruce producing the potent anti-insectan compound rugulosin.</title>
        <authorList>
            <consortium name="DOE Joint Genome Institute"/>
            <person name="Walker A.K."/>
            <person name="Frasz S.L."/>
            <person name="Seifert K.A."/>
            <person name="Miller J.D."/>
            <person name="Mondo S.J."/>
            <person name="Labutti K."/>
            <person name="Lipzen A."/>
            <person name="Dockter R."/>
            <person name="Kennedy M."/>
            <person name="Grigoriev I.V."/>
            <person name="Spatafora J.W."/>
        </authorList>
    </citation>
    <scope>NUCLEOTIDE SEQUENCE [LARGE SCALE GENOMIC DNA]</scope>
    <source>
        <strain evidence="2 3">CBS 120377</strain>
    </source>
</reference>
<evidence type="ECO:0000256" key="1">
    <source>
        <dbReference type="SAM" id="MobiDB-lite"/>
    </source>
</evidence>
<dbReference type="InParanoid" id="A0A194WZ86"/>
<proteinExistence type="predicted"/>
<dbReference type="KEGG" id="psco:LY89DRAFT_196787"/>
<keyword evidence="3" id="KW-1185">Reference proteome</keyword>